<keyword evidence="6" id="KW-1185">Reference proteome</keyword>
<dbReference type="InterPro" id="IPR008920">
    <property type="entry name" value="TF_FadR/GntR_C"/>
</dbReference>
<protein>
    <submittedName>
        <fullName evidence="5">Transcriptional regulator, GntR family</fullName>
    </submittedName>
</protein>
<evidence type="ECO:0000313" key="6">
    <source>
        <dbReference type="Proteomes" id="UP000005045"/>
    </source>
</evidence>
<dbReference type="SUPFAM" id="SSF48008">
    <property type="entry name" value="GntR ligand-binding domain-like"/>
    <property type="match status" value="1"/>
</dbReference>
<evidence type="ECO:0000259" key="4">
    <source>
        <dbReference type="PROSITE" id="PS50949"/>
    </source>
</evidence>
<evidence type="ECO:0000256" key="1">
    <source>
        <dbReference type="ARBA" id="ARBA00023015"/>
    </source>
</evidence>
<dbReference type="SMART" id="SM00895">
    <property type="entry name" value="FCD"/>
    <property type="match status" value="1"/>
</dbReference>
<dbReference type="InterPro" id="IPR000524">
    <property type="entry name" value="Tscrpt_reg_HTH_GntR"/>
</dbReference>
<evidence type="ECO:0000256" key="2">
    <source>
        <dbReference type="ARBA" id="ARBA00023125"/>
    </source>
</evidence>
<dbReference type="Pfam" id="PF00392">
    <property type="entry name" value="GntR"/>
    <property type="match status" value="1"/>
</dbReference>
<organism evidence="5 6">
    <name type="scientific">Paraburkholderia graminis (strain ATCC 700544 / DSM 17151 / LMG 18924 / NCIMB 13744 / C4D1M)</name>
    <dbReference type="NCBI Taxonomy" id="396598"/>
    <lineage>
        <taxon>Bacteria</taxon>
        <taxon>Pseudomonadati</taxon>
        <taxon>Pseudomonadota</taxon>
        <taxon>Betaproteobacteria</taxon>
        <taxon>Burkholderiales</taxon>
        <taxon>Burkholderiaceae</taxon>
        <taxon>Paraburkholderia</taxon>
    </lineage>
</organism>
<comment type="caution">
    <text evidence="5">The sequence shown here is derived from an EMBL/GenBank/DDBJ whole genome shotgun (WGS) entry which is preliminary data.</text>
</comment>
<proteinExistence type="predicted"/>
<accession>B1G6H0</accession>
<evidence type="ECO:0000313" key="5">
    <source>
        <dbReference type="EMBL" id="EDT08336.1"/>
    </source>
</evidence>
<dbReference type="Proteomes" id="UP000005045">
    <property type="component" value="Unassembled WGS sequence"/>
</dbReference>
<dbReference type="PANTHER" id="PTHR43537">
    <property type="entry name" value="TRANSCRIPTIONAL REGULATOR, GNTR FAMILY"/>
    <property type="match status" value="1"/>
</dbReference>
<keyword evidence="1" id="KW-0805">Transcription regulation</keyword>
<dbReference type="Gene3D" id="1.10.10.10">
    <property type="entry name" value="Winged helix-like DNA-binding domain superfamily/Winged helix DNA-binding domain"/>
    <property type="match status" value="1"/>
</dbReference>
<sequence length="237" mass="25926">MMLTDMGLVRPETLRHQVENVLRQAIMSGRFAPGARLIERELCETLGVSRTSVREALRKLEAEKLVRNVPHKGPVVAVMSREEATELYALRALLEGFAAHEFARLASDEAIAQFGDAAKTLRVHATAQDQDGVLKAKASLYDVLLDNCGNHLVKEILNSLYSRVNLLRATSLMHPDRLPSSLREIDKLHKALKARDADAAQQLARQHVLNAEKAALRMLGEEGDEDGAGSGSSASSS</sequence>
<dbReference type="PANTHER" id="PTHR43537:SF24">
    <property type="entry name" value="GLUCONATE OPERON TRANSCRIPTIONAL REPRESSOR"/>
    <property type="match status" value="1"/>
</dbReference>
<dbReference type="Pfam" id="PF07729">
    <property type="entry name" value="FCD"/>
    <property type="match status" value="1"/>
</dbReference>
<keyword evidence="2" id="KW-0238">DNA-binding</keyword>
<reference evidence="5 6" key="1">
    <citation type="submission" date="2008-03" db="EMBL/GenBank/DDBJ databases">
        <title>Sequencing of the draft genome and assembly of Burkholderia graminis C4D1M.</title>
        <authorList>
            <consortium name="US DOE Joint Genome Institute (JGI-PGF)"/>
            <person name="Copeland A."/>
            <person name="Lucas S."/>
            <person name="Lapidus A."/>
            <person name="Glavina del Rio T."/>
            <person name="Dalin E."/>
            <person name="Tice H."/>
            <person name="Bruce D."/>
            <person name="Goodwin L."/>
            <person name="Pitluck S."/>
            <person name="Larimer F."/>
            <person name="Land M.L."/>
            <person name="Hauser L."/>
            <person name="Tiedje J."/>
            <person name="Richardson P."/>
        </authorList>
    </citation>
    <scope>NUCLEOTIDE SEQUENCE [LARGE SCALE GENOMIC DNA]</scope>
    <source>
        <strain evidence="6">ATCC 700544 / DSM 17151 / LMG 18924 / NCIMB 13744 / C4D1M</strain>
    </source>
</reference>
<feature type="domain" description="HTH gntR-type" evidence="4">
    <location>
        <begin position="12"/>
        <end position="79"/>
    </location>
</feature>
<dbReference type="CDD" id="cd07377">
    <property type="entry name" value="WHTH_GntR"/>
    <property type="match status" value="1"/>
</dbReference>
<dbReference type="GO" id="GO:0003677">
    <property type="term" value="F:DNA binding"/>
    <property type="evidence" value="ECO:0007669"/>
    <property type="project" value="UniProtKB-KW"/>
</dbReference>
<dbReference type="SUPFAM" id="SSF46785">
    <property type="entry name" value="Winged helix' DNA-binding domain"/>
    <property type="match status" value="1"/>
</dbReference>
<dbReference type="Gene3D" id="1.20.120.530">
    <property type="entry name" value="GntR ligand-binding domain-like"/>
    <property type="match status" value="1"/>
</dbReference>
<dbReference type="EMBL" id="ABLD01000019">
    <property type="protein sequence ID" value="EDT08336.1"/>
    <property type="molecule type" value="Genomic_DNA"/>
</dbReference>
<dbReference type="AlphaFoldDB" id="B1G6H0"/>
<dbReference type="InterPro" id="IPR036388">
    <property type="entry name" value="WH-like_DNA-bd_sf"/>
</dbReference>
<dbReference type="InterPro" id="IPR011711">
    <property type="entry name" value="GntR_C"/>
</dbReference>
<dbReference type="PRINTS" id="PR00035">
    <property type="entry name" value="HTHGNTR"/>
</dbReference>
<dbReference type="PROSITE" id="PS50949">
    <property type="entry name" value="HTH_GNTR"/>
    <property type="match status" value="1"/>
</dbReference>
<dbReference type="SMART" id="SM00345">
    <property type="entry name" value="HTH_GNTR"/>
    <property type="match status" value="1"/>
</dbReference>
<keyword evidence="3" id="KW-0804">Transcription</keyword>
<dbReference type="InterPro" id="IPR036390">
    <property type="entry name" value="WH_DNA-bd_sf"/>
</dbReference>
<gene>
    <name evidence="5" type="ORF">BgramDRAFT_5018</name>
</gene>
<name>B1G6H0_PARG4</name>
<evidence type="ECO:0000256" key="3">
    <source>
        <dbReference type="ARBA" id="ARBA00023163"/>
    </source>
</evidence>
<dbReference type="GO" id="GO:0003700">
    <property type="term" value="F:DNA-binding transcription factor activity"/>
    <property type="evidence" value="ECO:0007669"/>
    <property type="project" value="InterPro"/>
</dbReference>